<sequence length="187" mass="20409">MTAMPEEPPLVRNDLREAFAALDVLPGFRAELVDGEIIVSPTPDGQHETIVVAVDDWVRDTHGLRLHRNLTLISPEGEYVPDGIAAPKGAFAGREWHSKPDGVLMVLEVTSGRRGDSKAAERDRGPKRRGYAAAEIPLYLLIDRLDGKATIFSEPRGDDYTHSTSVVLGEELPIPDPLESILPTGDL</sequence>
<dbReference type="PANTHER" id="PTHR35400:SF3">
    <property type="entry name" value="SLL1072 PROTEIN"/>
    <property type="match status" value="1"/>
</dbReference>
<dbReference type="RefSeq" id="WP_089310041.1">
    <property type="nucleotide sequence ID" value="NZ_FZNP01000001.1"/>
</dbReference>
<dbReference type="Gene3D" id="3.90.1570.10">
    <property type="entry name" value="tt1808, chain A"/>
    <property type="match status" value="1"/>
</dbReference>
<dbReference type="OrthoDB" id="4537149at2"/>
<evidence type="ECO:0000313" key="3">
    <source>
        <dbReference type="Proteomes" id="UP000198420"/>
    </source>
</evidence>
<keyword evidence="3" id="KW-1185">Reference proteome</keyword>
<gene>
    <name evidence="2" type="ORF">SAMN06265355_101685</name>
</gene>
<keyword evidence="2" id="KW-0540">Nuclease</keyword>
<accession>A0A238V0M1</accession>
<dbReference type="GO" id="GO:0004519">
    <property type="term" value="F:endonuclease activity"/>
    <property type="evidence" value="ECO:0007669"/>
    <property type="project" value="UniProtKB-KW"/>
</dbReference>
<dbReference type="Pfam" id="PF05685">
    <property type="entry name" value="Uma2"/>
    <property type="match status" value="1"/>
</dbReference>
<feature type="domain" description="Putative restriction endonuclease" evidence="1">
    <location>
        <begin position="17"/>
        <end position="179"/>
    </location>
</feature>
<proteinExistence type="predicted"/>
<keyword evidence="2" id="KW-0255">Endonuclease</keyword>
<name>A0A238V0M1_9ACTN</name>
<dbReference type="CDD" id="cd06260">
    <property type="entry name" value="DUF820-like"/>
    <property type="match status" value="1"/>
</dbReference>
<dbReference type="EMBL" id="FZNP01000001">
    <property type="protein sequence ID" value="SNR27557.1"/>
    <property type="molecule type" value="Genomic_DNA"/>
</dbReference>
<protein>
    <submittedName>
        <fullName evidence="2">Endonuclease, Uma2 family (Restriction endonuclease fold)</fullName>
    </submittedName>
</protein>
<dbReference type="InterPro" id="IPR008538">
    <property type="entry name" value="Uma2"/>
</dbReference>
<evidence type="ECO:0000313" key="2">
    <source>
        <dbReference type="EMBL" id="SNR27557.1"/>
    </source>
</evidence>
<dbReference type="PANTHER" id="PTHR35400">
    <property type="entry name" value="SLR1083 PROTEIN"/>
    <property type="match status" value="1"/>
</dbReference>
<dbReference type="InterPro" id="IPR012296">
    <property type="entry name" value="Nuclease_put_TT1808"/>
</dbReference>
<reference evidence="3" key="1">
    <citation type="submission" date="2017-06" db="EMBL/GenBank/DDBJ databases">
        <authorList>
            <person name="Varghese N."/>
            <person name="Submissions S."/>
        </authorList>
    </citation>
    <scope>NUCLEOTIDE SEQUENCE [LARGE SCALE GENOMIC DNA]</scope>
    <source>
        <strain evidence="3">DSM 44485</strain>
    </source>
</reference>
<keyword evidence="2" id="KW-0378">Hydrolase</keyword>
<dbReference type="AlphaFoldDB" id="A0A238V0M1"/>
<evidence type="ECO:0000259" key="1">
    <source>
        <dbReference type="Pfam" id="PF05685"/>
    </source>
</evidence>
<dbReference type="SUPFAM" id="SSF52980">
    <property type="entry name" value="Restriction endonuclease-like"/>
    <property type="match status" value="1"/>
</dbReference>
<organism evidence="2 3">
    <name type="scientific">Actinomadura mexicana</name>
    <dbReference type="NCBI Taxonomy" id="134959"/>
    <lineage>
        <taxon>Bacteria</taxon>
        <taxon>Bacillati</taxon>
        <taxon>Actinomycetota</taxon>
        <taxon>Actinomycetes</taxon>
        <taxon>Streptosporangiales</taxon>
        <taxon>Thermomonosporaceae</taxon>
        <taxon>Actinomadura</taxon>
    </lineage>
</organism>
<dbReference type="Proteomes" id="UP000198420">
    <property type="component" value="Unassembled WGS sequence"/>
</dbReference>
<dbReference type="InterPro" id="IPR011335">
    <property type="entry name" value="Restrct_endonuc-II-like"/>
</dbReference>